<evidence type="ECO:0000313" key="3">
    <source>
        <dbReference type="Proteomes" id="UP000027222"/>
    </source>
</evidence>
<proteinExistence type="predicted"/>
<gene>
    <name evidence="2" type="ORF">GALMADRAFT_144519</name>
</gene>
<feature type="region of interest" description="Disordered" evidence="1">
    <location>
        <begin position="74"/>
        <end position="99"/>
    </location>
</feature>
<protein>
    <submittedName>
        <fullName evidence="2">Uncharacterized protein</fullName>
    </submittedName>
</protein>
<keyword evidence="3" id="KW-1185">Reference proteome</keyword>
<dbReference type="EMBL" id="KL142396">
    <property type="protein sequence ID" value="KDR70616.1"/>
    <property type="molecule type" value="Genomic_DNA"/>
</dbReference>
<dbReference type="HOGENOM" id="CLU_1619139_0_0_1"/>
<accession>A0A067SI79</accession>
<organism evidence="2 3">
    <name type="scientific">Galerina marginata (strain CBS 339.88)</name>
    <dbReference type="NCBI Taxonomy" id="685588"/>
    <lineage>
        <taxon>Eukaryota</taxon>
        <taxon>Fungi</taxon>
        <taxon>Dikarya</taxon>
        <taxon>Basidiomycota</taxon>
        <taxon>Agaricomycotina</taxon>
        <taxon>Agaricomycetes</taxon>
        <taxon>Agaricomycetidae</taxon>
        <taxon>Agaricales</taxon>
        <taxon>Agaricineae</taxon>
        <taxon>Strophariaceae</taxon>
        <taxon>Galerina</taxon>
    </lineage>
</organism>
<evidence type="ECO:0000256" key="1">
    <source>
        <dbReference type="SAM" id="MobiDB-lite"/>
    </source>
</evidence>
<dbReference type="STRING" id="685588.A0A067SI79"/>
<feature type="region of interest" description="Disordered" evidence="1">
    <location>
        <begin position="1"/>
        <end position="22"/>
    </location>
</feature>
<evidence type="ECO:0000313" key="2">
    <source>
        <dbReference type="EMBL" id="KDR70616.1"/>
    </source>
</evidence>
<dbReference type="Proteomes" id="UP000027222">
    <property type="component" value="Unassembled WGS sequence"/>
</dbReference>
<dbReference type="AlphaFoldDB" id="A0A067SI79"/>
<reference evidence="3" key="1">
    <citation type="journal article" date="2014" name="Proc. Natl. Acad. Sci. U.S.A.">
        <title>Extensive sampling of basidiomycete genomes demonstrates inadequacy of the white-rot/brown-rot paradigm for wood decay fungi.</title>
        <authorList>
            <person name="Riley R."/>
            <person name="Salamov A.A."/>
            <person name="Brown D.W."/>
            <person name="Nagy L.G."/>
            <person name="Floudas D."/>
            <person name="Held B.W."/>
            <person name="Levasseur A."/>
            <person name="Lombard V."/>
            <person name="Morin E."/>
            <person name="Otillar R."/>
            <person name="Lindquist E.A."/>
            <person name="Sun H."/>
            <person name="LaButti K.M."/>
            <person name="Schmutz J."/>
            <person name="Jabbour D."/>
            <person name="Luo H."/>
            <person name="Baker S.E."/>
            <person name="Pisabarro A.G."/>
            <person name="Walton J.D."/>
            <person name="Blanchette R.A."/>
            <person name="Henrissat B."/>
            <person name="Martin F."/>
            <person name="Cullen D."/>
            <person name="Hibbett D.S."/>
            <person name="Grigoriev I.V."/>
        </authorList>
    </citation>
    <scope>NUCLEOTIDE SEQUENCE [LARGE SCALE GENOMIC DNA]</scope>
    <source>
        <strain evidence="3">CBS 339.88</strain>
    </source>
</reference>
<name>A0A067SI79_GALM3</name>
<sequence length="164" mass="18097">MPNAFRQTRDRKPVGSGSIQGLVPLESVPLGRRPYGLPHAVVGAQGHVYAPTGSFSQVVGQGNSIERERVEVPLGYEDEEDGGGGADTDDAAKRAGKKQRQWRKWSEDIIPQLLKPYMQLLRETSGLRDIEGVREERGCAGCSDGRLLEVTCVYFERLKKITLC</sequence>
<dbReference type="OrthoDB" id="3200967at2759"/>